<dbReference type="AlphaFoldDB" id="A0A978VKX2"/>
<dbReference type="EMBL" id="JAEACU010000004">
    <property type="protein sequence ID" value="KAH7533741.1"/>
    <property type="molecule type" value="Genomic_DNA"/>
</dbReference>
<proteinExistence type="predicted"/>
<keyword evidence="3" id="KW-1133">Transmembrane helix</keyword>
<evidence type="ECO:0000313" key="5">
    <source>
        <dbReference type="Proteomes" id="UP000813462"/>
    </source>
</evidence>
<gene>
    <name evidence="4" type="ORF">FEM48_Zijuj04G0163800</name>
</gene>
<feature type="compositionally biased region" description="Polar residues" evidence="2">
    <location>
        <begin position="1"/>
        <end position="17"/>
    </location>
</feature>
<feature type="transmembrane region" description="Helical" evidence="3">
    <location>
        <begin position="291"/>
        <end position="314"/>
    </location>
</feature>
<dbReference type="Proteomes" id="UP000813462">
    <property type="component" value="Unassembled WGS sequence"/>
</dbReference>
<keyword evidence="3" id="KW-0812">Transmembrane</keyword>
<evidence type="ECO:0008006" key="6">
    <source>
        <dbReference type="Google" id="ProtNLM"/>
    </source>
</evidence>
<keyword evidence="3" id="KW-0472">Membrane</keyword>
<reference evidence="4" key="1">
    <citation type="journal article" date="2021" name="Front. Plant Sci.">
        <title>Chromosome-Scale Genome Assembly for Chinese Sour Jujube and Insights Into Its Genome Evolution and Domestication Signature.</title>
        <authorList>
            <person name="Shen L.-Y."/>
            <person name="Luo H."/>
            <person name="Wang X.-L."/>
            <person name="Wang X.-M."/>
            <person name="Qiu X.-J."/>
            <person name="Liu H."/>
            <person name="Zhou S.-S."/>
            <person name="Jia K.-H."/>
            <person name="Nie S."/>
            <person name="Bao Y.-T."/>
            <person name="Zhang R.-G."/>
            <person name="Yun Q.-Z."/>
            <person name="Chai Y.-H."/>
            <person name="Lu J.-Y."/>
            <person name="Li Y."/>
            <person name="Zhao S.-W."/>
            <person name="Mao J.-F."/>
            <person name="Jia S.-G."/>
            <person name="Mao Y.-M."/>
        </authorList>
    </citation>
    <scope>NUCLEOTIDE SEQUENCE</scope>
    <source>
        <strain evidence="4">AT0</strain>
        <tissue evidence="4">Leaf</tissue>
    </source>
</reference>
<sequence length="318" mass="36128">MADENTVNGVGDQTTENFYDVDQTAELSRKIEKLEREKQELVSENEEDKERIKKMTAEIRKLKSDEAELKEKLVEKEREIEQSEDGKNVLESIAKRAVELETEVSRLQHDLITSMNESQEKTDEVVELKKVSAEKGAKIDALEKEVERLKTAKAEAEMRVRELERKVGILEVKEIEDKSRKLRVEEELKERVGEKEKEIIGFKKTIEQLESEIAKNAQELAKWAKDKLGVDDELRESQNRAKAMELKIVELQEEIEEAAKAMKDKTVEAINGTVTEVKELFNGGEEDTTGLNLPVVVGSTGAIAVAAVALYVLYGKRR</sequence>
<evidence type="ECO:0000313" key="4">
    <source>
        <dbReference type="EMBL" id="KAH7533741.1"/>
    </source>
</evidence>
<name>A0A978VKX2_ZIZJJ</name>
<comment type="caution">
    <text evidence="4">The sequence shown here is derived from an EMBL/GenBank/DDBJ whole genome shotgun (WGS) entry which is preliminary data.</text>
</comment>
<feature type="coiled-coil region" evidence="1">
    <location>
        <begin position="24"/>
        <end position="268"/>
    </location>
</feature>
<keyword evidence="1" id="KW-0175">Coiled coil</keyword>
<organism evidence="4 5">
    <name type="scientific">Ziziphus jujuba var. spinosa</name>
    <dbReference type="NCBI Taxonomy" id="714518"/>
    <lineage>
        <taxon>Eukaryota</taxon>
        <taxon>Viridiplantae</taxon>
        <taxon>Streptophyta</taxon>
        <taxon>Embryophyta</taxon>
        <taxon>Tracheophyta</taxon>
        <taxon>Spermatophyta</taxon>
        <taxon>Magnoliopsida</taxon>
        <taxon>eudicotyledons</taxon>
        <taxon>Gunneridae</taxon>
        <taxon>Pentapetalae</taxon>
        <taxon>rosids</taxon>
        <taxon>fabids</taxon>
        <taxon>Rosales</taxon>
        <taxon>Rhamnaceae</taxon>
        <taxon>Paliureae</taxon>
        <taxon>Ziziphus</taxon>
    </lineage>
</organism>
<dbReference type="OrthoDB" id="1939306at2759"/>
<evidence type="ECO:0000256" key="2">
    <source>
        <dbReference type="SAM" id="MobiDB-lite"/>
    </source>
</evidence>
<protein>
    <recommendedName>
        <fullName evidence="6">Peroxisomal and mitochondrial division factor 2-like</fullName>
    </recommendedName>
</protein>
<accession>A0A978VKX2</accession>
<evidence type="ECO:0000256" key="1">
    <source>
        <dbReference type="SAM" id="Coils"/>
    </source>
</evidence>
<feature type="region of interest" description="Disordered" evidence="2">
    <location>
        <begin position="1"/>
        <end position="20"/>
    </location>
</feature>
<evidence type="ECO:0000256" key="3">
    <source>
        <dbReference type="SAM" id="Phobius"/>
    </source>
</evidence>